<keyword evidence="2" id="KW-0863">Zinc-finger</keyword>
<dbReference type="PROSITE" id="PS51050">
    <property type="entry name" value="ZF_CW"/>
    <property type="match status" value="1"/>
</dbReference>
<evidence type="ECO:0000313" key="8">
    <source>
        <dbReference type="Proteomes" id="UP001489004"/>
    </source>
</evidence>
<keyword evidence="1" id="KW-0479">Metal-binding</keyword>
<evidence type="ECO:0000259" key="6">
    <source>
        <dbReference type="PROSITE" id="PS51050"/>
    </source>
</evidence>
<dbReference type="Gene3D" id="1.10.150.60">
    <property type="entry name" value="ARID DNA-binding domain"/>
    <property type="match status" value="1"/>
</dbReference>
<dbReference type="SUPFAM" id="SSF46774">
    <property type="entry name" value="ARID-like"/>
    <property type="match status" value="1"/>
</dbReference>
<dbReference type="PROSITE" id="PS51011">
    <property type="entry name" value="ARID"/>
    <property type="match status" value="1"/>
</dbReference>
<dbReference type="Pfam" id="PF01388">
    <property type="entry name" value="ARID"/>
    <property type="match status" value="1"/>
</dbReference>
<evidence type="ECO:0000256" key="2">
    <source>
        <dbReference type="ARBA" id="ARBA00022771"/>
    </source>
</evidence>
<dbReference type="InterPro" id="IPR011124">
    <property type="entry name" value="Znf_CW"/>
</dbReference>
<dbReference type="CDD" id="cd16100">
    <property type="entry name" value="ARID"/>
    <property type="match status" value="1"/>
</dbReference>
<feature type="compositionally biased region" description="Low complexity" evidence="4">
    <location>
        <begin position="770"/>
        <end position="785"/>
    </location>
</feature>
<dbReference type="InterPro" id="IPR001606">
    <property type="entry name" value="ARID_dom"/>
</dbReference>
<feature type="region of interest" description="Disordered" evidence="4">
    <location>
        <begin position="700"/>
        <end position="730"/>
    </location>
</feature>
<feature type="compositionally biased region" description="Basic and acidic residues" evidence="4">
    <location>
        <begin position="357"/>
        <end position="370"/>
    </location>
</feature>
<dbReference type="AlphaFoldDB" id="A0AAW1PYP0"/>
<dbReference type="Gene3D" id="3.30.40.100">
    <property type="match status" value="1"/>
</dbReference>
<feature type="region of interest" description="Disordered" evidence="4">
    <location>
        <begin position="322"/>
        <end position="377"/>
    </location>
</feature>
<dbReference type="InterPro" id="IPR036431">
    <property type="entry name" value="ARID_dom_sf"/>
</dbReference>
<feature type="compositionally biased region" description="Polar residues" evidence="4">
    <location>
        <begin position="717"/>
        <end position="730"/>
    </location>
</feature>
<keyword evidence="3" id="KW-0862">Zinc</keyword>
<dbReference type="EMBL" id="JALJOR010000008">
    <property type="protein sequence ID" value="KAK9812969.1"/>
    <property type="molecule type" value="Genomic_DNA"/>
</dbReference>
<evidence type="ECO:0000256" key="1">
    <source>
        <dbReference type="ARBA" id="ARBA00022723"/>
    </source>
</evidence>
<evidence type="ECO:0000256" key="4">
    <source>
        <dbReference type="SAM" id="MobiDB-lite"/>
    </source>
</evidence>
<dbReference type="Proteomes" id="UP001489004">
    <property type="component" value="Unassembled WGS sequence"/>
</dbReference>
<evidence type="ECO:0000313" key="7">
    <source>
        <dbReference type="EMBL" id="KAK9812969.1"/>
    </source>
</evidence>
<dbReference type="GO" id="GO:0003677">
    <property type="term" value="F:DNA binding"/>
    <property type="evidence" value="ECO:0007669"/>
    <property type="project" value="InterPro"/>
</dbReference>
<dbReference type="PANTHER" id="PTHR46694:SF1">
    <property type="entry name" value="AT-RICH INTERACTIVE DOMAIN-CONTAINING PROTEIN 4"/>
    <property type="match status" value="1"/>
</dbReference>
<protein>
    <recommendedName>
        <fullName evidence="9">ARID domain-containing protein</fullName>
    </recommendedName>
</protein>
<name>A0AAW1PYP0_9CHLO</name>
<feature type="region of interest" description="Disordered" evidence="4">
    <location>
        <begin position="832"/>
        <end position="863"/>
    </location>
</feature>
<dbReference type="PANTHER" id="PTHR46694">
    <property type="entry name" value="AT-RICH INTERACTIVE DOMAIN-CONTAINING PROTEIN 4"/>
    <property type="match status" value="1"/>
</dbReference>
<evidence type="ECO:0008006" key="9">
    <source>
        <dbReference type="Google" id="ProtNLM"/>
    </source>
</evidence>
<organism evidence="7 8">
    <name type="scientific">[Myrmecia] bisecta</name>
    <dbReference type="NCBI Taxonomy" id="41462"/>
    <lineage>
        <taxon>Eukaryota</taxon>
        <taxon>Viridiplantae</taxon>
        <taxon>Chlorophyta</taxon>
        <taxon>core chlorophytes</taxon>
        <taxon>Trebouxiophyceae</taxon>
        <taxon>Trebouxiales</taxon>
        <taxon>Trebouxiaceae</taxon>
        <taxon>Myrmecia</taxon>
    </lineage>
</organism>
<keyword evidence="8" id="KW-1185">Reference proteome</keyword>
<feature type="domain" description="ARID" evidence="5">
    <location>
        <begin position="175"/>
        <end position="286"/>
    </location>
</feature>
<dbReference type="InterPro" id="IPR042293">
    <property type="entry name" value="ARID4"/>
</dbReference>
<dbReference type="Pfam" id="PF18755">
    <property type="entry name" value="RAMA"/>
    <property type="match status" value="1"/>
</dbReference>
<feature type="compositionally biased region" description="Polar residues" evidence="4">
    <location>
        <begin position="847"/>
        <end position="857"/>
    </location>
</feature>
<evidence type="ECO:0000259" key="5">
    <source>
        <dbReference type="PROSITE" id="PS51011"/>
    </source>
</evidence>
<accession>A0AAW1PYP0</accession>
<dbReference type="InterPro" id="IPR040843">
    <property type="entry name" value="RAMA"/>
</dbReference>
<sequence>MTSTDRRGYTLQPLVAAGILEAGPDRLSCSVGGTEFFAELGSQGEIVFEGTTFRSPSAFSVFVKRKVNPTRKADDGWTSVKYDGDQLGKDEVLMAESSPDQAAWIQCEVPDCLKWRNVHKKDVPDGHFQCSMNPDPRFNSCDKEQQFTDAEIDRLMEDEVNRRHRANCMRPPLSQCTESQFERDLLMYLEGRGEGNLAKLLREKRVTCNNTPIDIFGLYREVTRNGGFLANERYDAYGRWVGGINFAGQIFPKMRNYTQNHRATSIGNQLLSNYRKFLVAYEVCHQHKDLDSLQPGSKAVSETQGASDALAFLADVASADVGADDEPAPKVTRGPRSKQVRTTGKRSVLEPGEELPVEQRKRQRLPEPDVRSGSAARTVTVLRKAEHAAGRHPPGALLLAQDPRDLNRHWPVVVASMNDLPREVASGGTCALCEGTSFPLPLAEASTTGRPDDAYPVLIIGTQSLGWVEAGSCRPYSQSAGEAAMVAVMPAFNRGRQAGSAPMQDDPTNTACSRALKLASQYNRAGDGHHCNMARSMAHTAGLRYVIGRLLELEGRLPEDALCCTSFQFWQSWRRSVERAESAAEITPQILALAHQLGPDVWRRGAADALWEELRYLLDMQPNEAPSLDAKSATHKPSIGPTVLGADDAVTAMESAVDWMRLHKLWLPGVPMPASSFPTTSSRGGQPGNGLKSERLHIKHSSSVTELAPRAEYAQRGQRSQHTRQPSPLQNGITFAAGEAVAEAALAGMDQDQAQLPAQAEYQDQAEAGYAEAAAPDVAGGEAEVQQPTPSMQSGHVAPPGLLADQEVSNVRGAEAMEISGLYDQLPLKQENGCKADSTGLGADATGTLSRSATSQGALDLEE</sequence>
<reference evidence="7 8" key="1">
    <citation type="journal article" date="2024" name="Nat. Commun.">
        <title>Phylogenomics reveals the evolutionary origins of lichenization in chlorophyte algae.</title>
        <authorList>
            <person name="Puginier C."/>
            <person name="Libourel C."/>
            <person name="Otte J."/>
            <person name="Skaloud P."/>
            <person name="Haon M."/>
            <person name="Grisel S."/>
            <person name="Petersen M."/>
            <person name="Berrin J.G."/>
            <person name="Delaux P.M."/>
            <person name="Dal Grande F."/>
            <person name="Keller J."/>
        </authorList>
    </citation>
    <scope>NUCLEOTIDE SEQUENCE [LARGE SCALE GENOMIC DNA]</scope>
    <source>
        <strain evidence="7 8">SAG 2043</strain>
    </source>
</reference>
<feature type="domain" description="CW-type" evidence="6">
    <location>
        <begin position="98"/>
        <end position="149"/>
    </location>
</feature>
<proteinExistence type="predicted"/>
<dbReference type="GO" id="GO:0008270">
    <property type="term" value="F:zinc ion binding"/>
    <property type="evidence" value="ECO:0007669"/>
    <property type="project" value="UniProtKB-KW"/>
</dbReference>
<gene>
    <name evidence="7" type="ORF">WJX72_006606</name>
</gene>
<feature type="region of interest" description="Disordered" evidence="4">
    <location>
        <begin position="770"/>
        <end position="801"/>
    </location>
</feature>
<evidence type="ECO:0000256" key="3">
    <source>
        <dbReference type="ARBA" id="ARBA00022833"/>
    </source>
</evidence>
<comment type="caution">
    <text evidence="7">The sequence shown here is derived from an EMBL/GenBank/DDBJ whole genome shotgun (WGS) entry which is preliminary data.</text>
</comment>
<dbReference type="Pfam" id="PF07496">
    <property type="entry name" value="zf-CW"/>
    <property type="match status" value="1"/>
</dbReference>